<dbReference type="AlphaFoldDB" id="A0A849B606"/>
<evidence type="ECO:0000256" key="1">
    <source>
        <dbReference type="SAM" id="MobiDB-lite"/>
    </source>
</evidence>
<dbReference type="Pfam" id="PF04993">
    <property type="entry name" value="TfoX_N"/>
    <property type="match status" value="1"/>
</dbReference>
<comment type="caution">
    <text evidence="3">The sequence shown here is derived from an EMBL/GenBank/DDBJ whole genome shotgun (WGS) entry which is preliminary data.</text>
</comment>
<dbReference type="PANTHER" id="PTHR36121">
    <property type="entry name" value="PROTEIN SXY"/>
    <property type="match status" value="1"/>
</dbReference>
<dbReference type="Gene3D" id="3.30.1460.30">
    <property type="entry name" value="YgaC/TfoX-N like chaperone"/>
    <property type="match status" value="1"/>
</dbReference>
<dbReference type="RefSeq" id="WP_082371767.1">
    <property type="nucleotide sequence ID" value="NZ_BAAAEB010000023.1"/>
</dbReference>
<feature type="domain" description="TfoX N-terminal" evidence="2">
    <location>
        <begin position="24"/>
        <end position="113"/>
    </location>
</feature>
<evidence type="ECO:0000313" key="3">
    <source>
        <dbReference type="EMBL" id="NNH10662.1"/>
    </source>
</evidence>
<dbReference type="InterPro" id="IPR007076">
    <property type="entry name" value="TfoX_N"/>
</dbReference>
<gene>
    <name evidence="3" type="ORF">HLB16_07165</name>
</gene>
<proteinExistence type="predicted"/>
<evidence type="ECO:0000313" key="4">
    <source>
        <dbReference type="Proteomes" id="UP000542973"/>
    </source>
</evidence>
<organism evidence="3 4">
    <name type="scientific">Cupriavidus gilardii</name>
    <dbReference type="NCBI Taxonomy" id="82541"/>
    <lineage>
        <taxon>Bacteria</taxon>
        <taxon>Pseudomonadati</taxon>
        <taxon>Pseudomonadota</taxon>
        <taxon>Betaproteobacteria</taxon>
        <taxon>Burkholderiales</taxon>
        <taxon>Burkholderiaceae</taxon>
        <taxon>Cupriavidus</taxon>
    </lineage>
</organism>
<protein>
    <submittedName>
        <fullName evidence="3">TfoX/Sxy family protein</fullName>
    </submittedName>
</protein>
<dbReference type="PANTHER" id="PTHR36121:SF1">
    <property type="entry name" value="PROTEIN SXY"/>
    <property type="match status" value="1"/>
</dbReference>
<dbReference type="Proteomes" id="UP000542973">
    <property type="component" value="Unassembled WGS sequence"/>
</dbReference>
<dbReference type="SUPFAM" id="SSF159894">
    <property type="entry name" value="YgaC/TfoX-N like"/>
    <property type="match status" value="1"/>
</dbReference>
<accession>A0A849B606</accession>
<dbReference type="InterPro" id="IPR047525">
    <property type="entry name" value="TfoX-like"/>
</dbReference>
<name>A0A849B606_9BURK</name>
<feature type="region of interest" description="Disordered" evidence="1">
    <location>
        <begin position="121"/>
        <end position="183"/>
    </location>
</feature>
<reference evidence="3 4" key="1">
    <citation type="submission" date="2020-05" db="EMBL/GenBank/DDBJ databases">
        <title>MicrobeNet Type strains.</title>
        <authorList>
            <person name="Nicholson A.C."/>
        </authorList>
    </citation>
    <scope>NUCLEOTIDE SEQUENCE [LARGE SCALE GENOMIC DNA]</scope>
    <source>
        <strain evidence="3 4">ATCC 700815</strain>
    </source>
</reference>
<dbReference type="EMBL" id="JABEMD010000009">
    <property type="protein sequence ID" value="NNH10662.1"/>
    <property type="molecule type" value="Genomic_DNA"/>
</dbReference>
<evidence type="ECO:0000259" key="2">
    <source>
        <dbReference type="Pfam" id="PF04993"/>
    </source>
</evidence>
<sequence>MLSMAGRPDPFVDHLLELMAPLAARIGPIAAKRMFGGHGLYYDGLMFGLVSDGRCYLKADALTLPRFEAQGCEPFSYRSRDKEVVIRHYLSLPAQCLESAGEMEPWARAAVEATLRLANAAPARRKPAARKAAPKEAVPEQAAPSAVAPTKMPAKRGTAKKVAANKDAVQPEPRRKARGKAQG</sequence>